<dbReference type="GO" id="GO:0004497">
    <property type="term" value="F:monooxygenase activity"/>
    <property type="evidence" value="ECO:0007669"/>
    <property type="project" value="UniProtKB-KW"/>
</dbReference>
<dbReference type="PANTHER" id="PTHR33336:SF3">
    <property type="entry name" value="ABM DOMAIN-CONTAINING PROTEIN"/>
    <property type="match status" value="1"/>
</dbReference>
<dbReference type="InterPro" id="IPR050744">
    <property type="entry name" value="AI-2_Isomerase_LsrG"/>
</dbReference>
<keyword evidence="2" id="KW-0503">Monooxygenase</keyword>
<protein>
    <submittedName>
        <fullName evidence="2">Antibiotic biosynthesis monooxygenase</fullName>
    </submittedName>
</protein>
<dbReference type="EMBL" id="SDGV01000011">
    <property type="protein sequence ID" value="THB61548.1"/>
    <property type="molecule type" value="Genomic_DNA"/>
</dbReference>
<accession>A0A4S3B4Y8</accession>
<keyword evidence="2" id="KW-0560">Oxidoreductase</keyword>
<dbReference type="RefSeq" id="WP_136136559.1">
    <property type="nucleotide sequence ID" value="NZ_SDGV01000011.1"/>
</dbReference>
<evidence type="ECO:0000259" key="1">
    <source>
        <dbReference type="PROSITE" id="PS51725"/>
    </source>
</evidence>
<sequence length="98" mass="11836">MLYIIAEDFIHPDKIQAVLPLYHELVELTQQEQGCLSYELTHDLKDEGHFLFLEKWETEVDLDHHISSEHFQRLVPEINTYTRLESRFTRMLSFKEME</sequence>
<dbReference type="Gene3D" id="3.30.70.100">
    <property type="match status" value="1"/>
</dbReference>
<gene>
    <name evidence="2" type="ORF">ESZ54_04835</name>
</gene>
<dbReference type="AlphaFoldDB" id="A0A4S3B4Y8"/>
<keyword evidence="3" id="KW-1185">Reference proteome</keyword>
<name>A0A4S3B4Y8_9ENTE</name>
<dbReference type="PROSITE" id="PS51725">
    <property type="entry name" value="ABM"/>
    <property type="match status" value="1"/>
</dbReference>
<dbReference type="PANTHER" id="PTHR33336">
    <property type="entry name" value="QUINOL MONOOXYGENASE YGIN-RELATED"/>
    <property type="match status" value="1"/>
</dbReference>
<proteinExistence type="predicted"/>
<dbReference type="Pfam" id="PF03992">
    <property type="entry name" value="ABM"/>
    <property type="match status" value="1"/>
</dbReference>
<dbReference type="OrthoDB" id="287932at2"/>
<dbReference type="GO" id="GO:0005829">
    <property type="term" value="C:cytosol"/>
    <property type="evidence" value="ECO:0007669"/>
    <property type="project" value="TreeGrafter"/>
</dbReference>
<dbReference type="Proteomes" id="UP000310506">
    <property type="component" value="Unassembled WGS sequence"/>
</dbReference>
<comment type="caution">
    <text evidence="2">The sequence shown here is derived from an EMBL/GenBank/DDBJ whole genome shotgun (WGS) entry which is preliminary data.</text>
</comment>
<reference evidence="2 3" key="1">
    <citation type="submission" date="2019-01" db="EMBL/GenBank/DDBJ databases">
        <title>Vagococcus silagei sp. nov. isolated from brewer's grain.</title>
        <authorList>
            <person name="Guu J.-R."/>
        </authorList>
    </citation>
    <scope>NUCLEOTIDE SEQUENCE [LARGE SCALE GENOMIC DNA]</scope>
    <source>
        <strain evidence="2 3">2B-2</strain>
    </source>
</reference>
<dbReference type="SUPFAM" id="SSF54909">
    <property type="entry name" value="Dimeric alpha+beta barrel"/>
    <property type="match status" value="1"/>
</dbReference>
<evidence type="ECO:0000313" key="2">
    <source>
        <dbReference type="EMBL" id="THB61548.1"/>
    </source>
</evidence>
<dbReference type="InterPro" id="IPR007138">
    <property type="entry name" value="ABM_dom"/>
</dbReference>
<feature type="domain" description="ABM" evidence="1">
    <location>
        <begin position="2"/>
        <end position="91"/>
    </location>
</feature>
<dbReference type="InterPro" id="IPR011008">
    <property type="entry name" value="Dimeric_a/b-barrel"/>
</dbReference>
<organism evidence="2 3">
    <name type="scientific">Vagococcus silagei</name>
    <dbReference type="NCBI Taxonomy" id="2508885"/>
    <lineage>
        <taxon>Bacteria</taxon>
        <taxon>Bacillati</taxon>
        <taxon>Bacillota</taxon>
        <taxon>Bacilli</taxon>
        <taxon>Lactobacillales</taxon>
        <taxon>Enterococcaceae</taxon>
        <taxon>Vagococcus</taxon>
    </lineage>
</organism>
<evidence type="ECO:0000313" key="3">
    <source>
        <dbReference type="Proteomes" id="UP000310506"/>
    </source>
</evidence>